<dbReference type="RefSeq" id="WP_076598516.1">
    <property type="nucleotide sequence ID" value="NZ_CP046976.1"/>
</dbReference>
<accession>A0A1N7IW62</accession>
<gene>
    <name evidence="2" type="ORF">SAMN05444817_102186</name>
</gene>
<dbReference type="EMBL" id="FTOF01000002">
    <property type="protein sequence ID" value="SIS41284.1"/>
    <property type="molecule type" value="Genomic_DNA"/>
</dbReference>
<feature type="region of interest" description="Disordered" evidence="1">
    <location>
        <begin position="1"/>
        <end position="20"/>
    </location>
</feature>
<protein>
    <submittedName>
        <fullName evidence="2">Uncharacterized protein</fullName>
    </submittedName>
</protein>
<dbReference type="OrthoDB" id="4424023at2"/>
<proteinExistence type="predicted"/>
<dbReference type="AlphaFoldDB" id="A0A1N7IW62"/>
<keyword evidence="3" id="KW-1185">Reference proteome</keyword>
<name>A0A1N7IW62_9CORY</name>
<evidence type="ECO:0000313" key="3">
    <source>
        <dbReference type="Proteomes" id="UP000186292"/>
    </source>
</evidence>
<sequence>MAPSAPKPHDPRTPSISVDDLRGQYDAALLSDPHLTEQGPDGEEAAVTDELALELARYEAAYGVLASALQDGA</sequence>
<dbReference type="STRING" id="1161099.SAMN05444817_102186"/>
<evidence type="ECO:0000256" key="1">
    <source>
        <dbReference type="SAM" id="MobiDB-lite"/>
    </source>
</evidence>
<evidence type="ECO:0000313" key="2">
    <source>
        <dbReference type="EMBL" id="SIS41284.1"/>
    </source>
</evidence>
<reference evidence="3" key="1">
    <citation type="submission" date="2017-01" db="EMBL/GenBank/DDBJ databases">
        <authorList>
            <person name="Varghese N."/>
            <person name="Submissions S."/>
        </authorList>
    </citation>
    <scope>NUCLEOTIDE SEQUENCE [LARGE SCALE GENOMIC DNA]</scope>
    <source>
        <strain evidence="3">DSM 44531</strain>
    </source>
</reference>
<organism evidence="2 3">
    <name type="scientific">Corynebacterium appendicis CIP 107643</name>
    <dbReference type="NCBI Taxonomy" id="1161099"/>
    <lineage>
        <taxon>Bacteria</taxon>
        <taxon>Bacillati</taxon>
        <taxon>Actinomycetota</taxon>
        <taxon>Actinomycetes</taxon>
        <taxon>Mycobacteriales</taxon>
        <taxon>Corynebacteriaceae</taxon>
        <taxon>Corynebacterium</taxon>
    </lineage>
</organism>
<dbReference type="Proteomes" id="UP000186292">
    <property type="component" value="Unassembled WGS sequence"/>
</dbReference>